<dbReference type="Proteomes" id="UP001153555">
    <property type="component" value="Unassembled WGS sequence"/>
</dbReference>
<dbReference type="AlphaFoldDB" id="A0A9N7MPF2"/>
<accession>A0A9N7MPF2</accession>
<evidence type="ECO:0000313" key="2">
    <source>
        <dbReference type="Proteomes" id="UP001153555"/>
    </source>
</evidence>
<sequence length="102" mass="11087">MASSDNLMTMEQPWGFRPTFTDAWISDIYAREADTLTKALQMVVDRLQMGGLLPTFDTSAFLLDSSAGGLAVQQPAAVATDGGGLEFDPFCSFPTLESWKVM</sequence>
<organism evidence="1 2">
    <name type="scientific">Striga hermonthica</name>
    <name type="common">Purple witchweed</name>
    <name type="synonym">Buchnera hermonthica</name>
    <dbReference type="NCBI Taxonomy" id="68872"/>
    <lineage>
        <taxon>Eukaryota</taxon>
        <taxon>Viridiplantae</taxon>
        <taxon>Streptophyta</taxon>
        <taxon>Embryophyta</taxon>
        <taxon>Tracheophyta</taxon>
        <taxon>Spermatophyta</taxon>
        <taxon>Magnoliopsida</taxon>
        <taxon>eudicotyledons</taxon>
        <taxon>Gunneridae</taxon>
        <taxon>Pentapetalae</taxon>
        <taxon>asterids</taxon>
        <taxon>lamiids</taxon>
        <taxon>Lamiales</taxon>
        <taxon>Orobanchaceae</taxon>
        <taxon>Buchnereae</taxon>
        <taxon>Striga</taxon>
    </lineage>
</organism>
<protein>
    <submittedName>
        <fullName evidence="1">Calmodulin-binding protein 25</fullName>
    </submittedName>
</protein>
<evidence type="ECO:0000313" key="1">
    <source>
        <dbReference type="EMBL" id="CAA0812876.1"/>
    </source>
</evidence>
<reference evidence="1" key="1">
    <citation type="submission" date="2019-12" db="EMBL/GenBank/DDBJ databases">
        <authorList>
            <person name="Scholes J."/>
        </authorList>
    </citation>
    <scope>NUCLEOTIDE SEQUENCE</scope>
</reference>
<keyword evidence="2" id="KW-1185">Reference proteome</keyword>
<dbReference type="OrthoDB" id="780868at2759"/>
<gene>
    <name evidence="1" type="ORF">SHERM_13435</name>
</gene>
<proteinExistence type="predicted"/>
<name>A0A9N7MPF2_STRHE</name>
<dbReference type="EMBL" id="CACSLK010011299">
    <property type="protein sequence ID" value="CAA0812876.1"/>
    <property type="molecule type" value="Genomic_DNA"/>
</dbReference>
<comment type="caution">
    <text evidence="1">The sequence shown here is derived from an EMBL/GenBank/DDBJ whole genome shotgun (WGS) entry which is preliminary data.</text>
</comment>